<proteinExistence type="predicted"/>
<dbReference type="Proteomes" id="UP001391051">
    <property type="component" value="Unassembled WGS sequence"/>
</dbReference>
<feature type="region of interest" description="Disordered" evidence="1">
    <location>
        <begin position="144"/>
        <end position="196"/>
    </location>
</feature>
<accession>A0ABR1QQE0</accession>
<evidence type="ECO:0000313" key="3">
    <source>
        <dbReference type="Proteomes" id="UP001391051"/>
    </source>
</evidence>
<name>A0ABR1QQE0_9PEZI</name>
<dbReference type="EMBL" id="JAQQWE010000002">
    <property type="protein sequence ID" value="KAK7961993.1"/>
    <property type="molecule type" value="Genomic_DNA"/>
</dbReference>
<protein>
    <recommendedName>
        <fullName evidence="4">Mediator of RNA polymerase II transcription subunit 19</fullName>
    </recommendedName>
</protein>
<reference evidence="2 3" key="1">
    <citation type="submission" date="2023-01" db="EMBL/GenBank/DDBJ databases">
        <title>Analysis of 21 Apiospora genomes using comparative genomics revels a genus with tremendous synthesis potential of carbohydrate active enzymes and secondary metabolites.</title>
        <authorList>
            <person name="Sorensen T."/>
        </authorList>
    </citation>
    <scope>NUCLEOTIDE SEQUENCE [LARGE SCALE GENOMIC DNA]</scope>
    <source>
        <strain evidence="2 3">CBS 24483</strain>
    </source>
</reference>
<dbReference type="RefSeq" id="XP_066704104.1">
    <property type="nucleotide sequence ID" value="XM_066839040.1"/>
</dbReference>
<evidence type="ECO:0008006" key="4">
    <source>
        <dbReference type="Google" id="ProtNLM"/>
    </source>
</evidence>
<feature type="compositionally biased region" description="Basic residues" evidence="1">
    <location>
        <begin position="167"/>
        <end position="178"/>
    </location>
</feature>
<sequence>MARSRASAFKAQQYWVYEAHKQEEACDLARQLNLGLPNGSPGGNECDIMYPLHRLVITGKDSLPNLHLLFGPAASDALAEPHARARQAVLLNARAGLVDDEAPYIRPRKASRAEQDALGRQLQFGQEYRGLLPHCFGGTRDVASEKKQKQKKRRDVEDVVVGGGGGRHSKTSSSKRLRGHDTGSGYPSPEWMDTSE</sequence>
<comment type="caution">
    <text evidence="2">The sequence shown here is derived from an EMBL/GenBank/DDBJ whole genome shotgun (WGS) entry which is preliminary data.</text>
</comment>
<gene>
    <name evidence="2" type="ORF">PG986_002818</name>
</gene>
<dbReference type="GeneID" id="92072102"/>
<organism evidence="2 3">
    <name type="scientific">Apiospora aurea</name>
    <dbReference type="NCBI Taxonomy" id="335848"/>
    <lineage>
        <taxon>Eukaryota</taxon>
        <taxon>Fungi</taxon>
        <taxon>Dikarya</taxon>
        <taxon>Ascomycota</taxon>
        <taxon>Pezizomycotina</taxon>
        <taxon>Sordariomycetes</taxon>
        <taxon>Xylariomycetidae</taxon>
        <taxon>Amphisphaeriales</taxon>
        <taxon>Apiosporaceae</taxon>
        <taxon>Apiospora</taxon>
    </lineage>
</organism>
<evidence type="ECO:0000256" key="1">
    <source>
        <dbReference type="SAM" id="MobiDB-lite"/>
    </source>
</evidence>
<evidence type="ECO:0000313" key="2">
    <source>
        <dbReference type="EMBL" id="KAK7961993.1"/>
    </source>
</evidence>
<keyword evidence="3" id="KW-1185">Reference proteome</keyword>